<dbReference type="AlphaFoldDB" id="A0A9Q1A355"/>
<dbReference type="Proteomes" id="UP001151532">
    <property type="component" value="Chromosome 16"/>
</dbReference>
<reference evidence="2" key="2">
    <citation type="journal article" date="2023" name="Int. J. Mol. Sci.">
        <title>De Novo Assembly and Annotation of 11 Diverse Shrub Willow (Salix) Genomes Reveals Novel Gene Organization in Sex-Linked Regions.</title>
        <authorList>
            <person name="Hyden B."/>
            <person name="Feng K."/>
            <person name="Yates T.B."/>
            <person name="Jawdy S."/>
            <person name="Cereghino C."/>
            <person name="Smart L.B."/>
            <person name="Muchero W."/>
        </authorList>
    </citation>
    <scope>NUCLEOTIDE SEQUENCE</scope>
    <source>
        <tissue evidence="2">Shoot tip</tissue>
    </source>
</reference>
<keyword evidence="1" id="KW-0732">Signal</keyword>
<feature type="chain" id="PRO_5040282496" evidence="1">
    <location>
        <begin position="25"/>
        <end position="100"/>
    </location>
</feature>
<name>A0A9Q1A355_SALPP</name>
<organism evidence="2 3">
    <name type="scientific">Salix purpurea</name>
    <name type="common">Purple osier willow</name>
    <dbReference type="NCBI Taxonomy" id="77065"/>
    <lineage>
        <taxon>Eukaryota</taxon>
        <taxon>Viridiplantae</taxon>
        <taxon>Streptophyta</taxon>
        <taxon>Embryophyta</taxon>
        <taxon>Tracheophyta</taxon>
        <taxon>Spermatophyta</taxon>
        <taxon>Magnoliopsida</taxon>
        <taxon>eudicotyledons</taxon>
        <taxon>Gunneridae</taxon>
        <taxon>Pentapetalae</taxon>
        <taxon>rosids</taxon>
        <taxon>fabids</taxon>
        <taxon>Malpighiales</taxon>
        <taxon>Salicaceae</taxon>
        <taxon>Saliceae</taxon>
        <taxon>Salix</taxon>
    </lineage>
</organism>
<comment type="caution">
    <text evidence="2">The sequence shown here is derived from an EMBL/GenBank/DDBJ whole genome shotgun (WGS) entry which is preliminary data.</text>
</comment>
<sequence length="100" mass="11917">MMRKSCPFLIFFVQLIVLMNENKTEEFQNMAIPVIVYPIYTTYNNHYFYFYILCKEKKKKTFGDEFATGGRTSIVHELKTLPLLEGRESDAIAFYENYFL</sequence>
<evidence type="ECO:0000313" key="3">
    <source>
        <dbReference type="Proteomes" id="UP001151532"/>
    </source>
</evidence>
<evidence type="ECO:0000256" key="1">
    <source>
        <dbReference type="SAM" id="SignalP"/>
    </source>
</evidence>
<proteinExistence type="predicted"/>
<keyword evidence="3" id="KW-1185">Reference proteome</keyword>
<accession>A0A9Q1A355</accession>
<evidence type="ECO:0000313" key="2">
    <source>
        <dbReference type="EMBL" id="KAJ6756478.1"/>
    </source>
</evidence>
<gene>
    <name evidence="2" type="ORF">OIU79_028799</name>
</gene>
<protein>
    <submittedName>
        <fullName evidence="2">Uncharacterized protein</fullName>
    </submittedName>
</protein>
<feature type="signal peptide" evidence="1">
    <location>
        <begin position="1"/>
        <end position="24"/>
    </location>
</feature>
<reference evidence="2" key="1">
    <citation type="submission" date="2022-11" db="EMBL/GenBank/DDBJ databases">
        <authorList>
            <person name="Hyden B.L."/>
            <person name="Feng K."/>
            <person name="Yates T."/>
            <person name="Jawdy S."/>
            <person name="Smart L.B."/>
            <person name="Muchero W."/>
        </authorList>
    </citation>
    <scope>NUCLEOTIDE SEQUENCE</scope>
    <source>
        <tissue evidence="2">Shoot tip</tissue>
    </source>
</reference>
<dbReference type="EMBL" id="JAPFFK010000007">
    <property type="protein sequence ID" value="KAJ6756478.1"/>
    <property type="molecule type" value="Genomic_DNA"/>
</dbReference>